<reference evidence="1 2" key="1">
    <citation type="submission" date="2024-04" db="EMBL/GenBank/DDBJ databases">
        <title>genome sequences of Mucor flavus KT1a and Helicostylum pulchrum KT1b strains isolation_sourced from the surface of a dry-aged beef.</title>
        <authorList>
            <person name="Toyotome T."/>
            <person name="Hosono M."/>
            <person name="Torimaru M."/>
            <person name="Fukuda K."/>
            <person name="Mikami N."/>
        </authorList>
    </citation>
    <scope>NUCLEOTIDE SEQUENCE [LARGE SCALE GENOMIC DNA]</scope>
    <source>
        <strain evidence="1 2">KT1b</strain>
    </source>
</reference>
<evidence type="ECO:0000313" key="2">
    <source>
        <dbReference type="Proteomes" id="UP001476247"/>
    </source>
</evidence>
<gene>
    <name evidence="1" type="ORF">HPULCUR_002213</name>
</gene>
<organism evidence="1 2">
    <name type="scientific">Helicostylum pulchrum</name>
    <dbReference type="NCBI Taxonomy" id="562976"/>
    <lineage>
        <taxon>Eukaryota</taxon>
        <taxon>Fungi</taxon>
        <taxon>Fungi incertae sedis</taxon>
        <taxon>Mucoromycota</taxon>
        <taxon>Mucoromycotina</taxon>
        <taxon>Mucoromycetes</taxon>
        <taxon>Mucorales</taxon>
        <taxon>Mucorineae</taxon>
        <taxon>Mucoraceae</taxon>
        <taxon>Helicostylum</taxon>
    </lineage>
</organism>
<keyword evidence="2" id="KW-1185">Reference proteome</keyword>
<sequence>MPTSRMQNPRVTKESHNVNDFFFAKIDNTVDNSLPVEIIEEYNNNMKEQANNYCFRKLPVCVDFLRLAISQSVSELPRWVW</sequence>
<proteinExistence type="predicted"/>
<accession>A0ABP9XRD1</accession>
<protein>
    <submittedName>
        <fullName evidence="1">Uncharacterized protein</fullName>
    </submittedName>
</protein>
<dbReference type="EMBL" id="BAABUJ010000007">
    <property type="protein sequence ID" value="GAA5796835.1"/>
    <property type="molecule type" value="Genomic_DNA"/>
</dbReference>
<comment type="caution">
    <text evidence="1">The sequence shown here is derived from an EMBL/GenBank/DDBJ whole genome shotgun (WGS) entry which is preliminary data.</text>
</comment>
<name>A0ABP9XRD1_9FUNG</name>
<evidence type="ECO:0000313" key="1">
    <source>
        <dbReference type="EMBL" id="GAA5796835.1"/>
    </source>
</evidence>
<dbReference type="Proteomes" id="UP001476247">
    <property type="component" value="Unassembled WGS sequence"/>
</dbReference>